<dbReference type="InterPro" id="IPR012944">
    <property type="entry name" value="SusD_RagB_dom"/>
</dbReference>
<comment type="similarity">
    <text evidence="2">Belongs to the SusD family.</text>
</comment>
<comment type="subcellular location">
    <subcellularLocation>
        <location evidence="1">Cell outer membrane</location>
    </subcellularLocation>
</comment>
<feature type="domain" description="SusD-like N-terminal" evidence="7">
    <location>
        <begin position="52"/>
        <end position="241"/>
    </location>
</feature>
<keyword evidence="4" id="KW-0472">Membrane</keyword>
<dbReference type="GO" id="GO:0009279">
    <property type="term" value="C:cell outer membrane"/>
    <property type="evidence" value="ECO:0007669"/>
    <property type="project" value="UniProtKB-SubCell"/>
</dbReference>
<dbReference type="EMBL" id="CP033932">
    <property type="protein sequence ID" value="AZB25109.1"/>
    <property type="molecule type" value="Genomic_DNA"/>
</dbReference>
<dbReference type="Pfam" id="PF07980">
    <property type="entry name" value="SusD_RagB"/>
    <property type="match status" value="1"/>
</dbReference>
<evidence type="ECO:0000256" key="5">
    <source>
        <dbReference type="ARBA" id="ARBA00023237"/>
    </source>
</evidence>
<dbReference type="SUPFAM" id="SSF48452">
    <property type="entry name" value="TPR-like"/>
    <property type="match status" value="1"/>
</dbReference>
<evidence type="ECO:0000256" key="1">
    <source>
        <dbReference type="ARBA" id="ARBA00004442"/>
    </source>
</evidence>
<dbReference type="InterPro" id="IPR033985">
    <property type="entry name" value="SusD-like_N"/>
</dbReference>
<dbReference type="Gene3D" id="1.25.40.390">
    <property type="match status" value="1"/>
</dbReference>
<dbReference type="KEGG" id="cben:EG339_11230"/>
<evidence type="ECO:0000259" key="6">
    <source>
        <dbReference type="Pfam" id="PF07980"/>
    </source>
</evidence>
<evidence type="ECO:0000313" key="8">
    <source>
        <dbReference type="EMBL" id="AZB25109.1"/>
    </source>
</evidence>
<keyword evidence="5" id="KW-0998">Cell outer membrane</keyword>
<accession>A0A3G6TB60</accession>
<keyword evidence="9" id="KW-1185">Reference proteome</keyword>
<dbReference type="InterPro" id="IPR011990">
    <property type="entry name" value="TPR-like_helical_dom_sf"/>
</dbReference>
<evidence type="ECO:0000259" key="7">
    <source>
        <dbReference type="Pfam" id="PF14322"/>
    </source>
</evidence>
<organism evidence="8 9">
    <name type="scientific">Chryseobacterium bernardetii</name>
    <dbReference type="NCBI Taxonomy" id="1241978"/>
    <lineage>
        <taxon>Bacteria</taxon>
        <taxon>Pseudomonadati</taxon>
        <taxon>Bacteroidota</taxon>
        <taxon>Flavobacteriia</taxon>
        <taxon>Flavobacteriales</taxon>
        <taxon>Weeksellaceae</taxon>
        <taxon>Chryseobacterium group</taxon>
        <taxon>Chryseobacterium</taxon>
    </lineage>
</organism>
<dbReference type="RefSeq" id="WP_112376451.1">
    <property type="nucleotide sequence ID" value="NZ_JBHSDZ010000007.1"/>
</dbReference>
<feature type="domain" description="RagB/SusD" evidence="6">
    <location>
        <begin position="283"/>
        <end position="575"/>
    </location>
</feature>
<gene>
    <name evidence="8" type="ORF">EG339_11230</name>
</gene>
<protein>
    <submittedName>
        <fullName evidence="8">RagB/SusD family nutrient uptake outer membrane protein</fullName>
    </submittedName>
</protein>
<sequence>MKYIQMRLNIKNIKVGFAGLLAVVLLDGCKKLDRFPYDSISDDNISVGSAESITRGTYAKMKEEYYYKTIHQIGEYGGDNVSLSGTTSDELFNFYRYTRSANSYYTARVWLFTYQMIGSINSLLPVLENYAAPEAEKESINHLIGENLLLRASAYFNCNNIFGRQYLDAGGANNNLGIPIKTTNDIDYFPPRSTVAQVYDQILSDATRAASYMKRSGSTLPKNNNYASQEVAWAFLSRIYLYMGDWEKAGLYADSVINSGRYSLLQGEAYQKYAQHVPEANSETIWCIRMVKDADFKDYFMDEYSVGAMYSTIDQVGWGEMYPSESYLNLLRRNPNDLRFSFISNQPQSGQDLWMIYVVGNETAKTYNYVWKKVQRSGNDYTIVQDANQYSSPTVQKETTAEGNTQYYVMSGGTRYNVWIEPALIDRNGYPKRYIMKCSYQEQQSQLYSPVLFRLAEMYLTRAEAKWHRNDFSGAVADLNVIRTRANVPLKTVAQAGTNAEILQWILNERRLELAWEAQRKYDILRNQQVIDRRYPGSHLTGTNYPLEILPTDPRVVEYIPQSEIDAYPIPLTQNPVN</sequence>
<proteinExistence type="inferred from homology"/>
<evidence type="ECO:0000256" key="4">
    <source>
        <dbReference type="ARBA" id="ARBA00023136"/>
    </source>
</evidence>
<evidence type="ECO:0000313" key="9">
    <source>
        <dbReference type="Proteomes" id="UP000271193"/>
    </source>
</evidence>
<name>A0A3G6TB60_9FLAO</name>
<dbReference type="Pfam" id="PF14322">
    <property type="entry name" value="SusD-like_3"/>
    <property type="match status" value="1"/>
</dbReference>
<reference evidence="9" key="1">
    <citation type="submission" date="2018-11" db="EMBL/GenBank/DDBJ databases">
        <title>Proposal to divide the Flavobacteriaceae and reorganize its genera based on Amino Acid Identity values calculated from whole genome sequences.</title>
        <authorList>
            <person name="Nicholson A.C."/>
            <person name="Gulvik C.A."/>
            <person name="Whitney A.M."/>
            <person name="Humrighouse B.W."/>
            <person name="Bell M."/>
            <person name="Holmes B."/>
            <person name="Steigerwalt A.G."/>
            <person name="Villarma A."/>
            <person name="Sheth M."/>
            <person name="Batra D."/>
            <person name="Pryor J."/>
            <person name="Bernardet J.-F."/>
            <person name="Hugo C."/>
            <person name="Kampfer P."/>
            <person name="Newman J."/>
            <person name="McQuiston J.R."/>
        </authorList>
    </citation>
    <scope>NUCLEOTIDE SEQUENCE [LARGE SCALE GENOMIC DNA]</scope>
    <source>
        <strain evidence="9">G0229</strain>
    </source>
</reference>
<dbReference type="Proteomes" id="UP000271193">
    <property type="component" value="Chromosome"/>
</dbReference>
<keyword evidence="3" id="KW-0732">Signal</keyword>
<evidence type="ECO:0000256" key="2">
    <source>
        <dbReference type="ARBA" id="ARBA00006275"/>
    </source>
</evidence>
<evidence type="ECO:0000256" key="3">
    <source>
        <dbReference type="ARBA" id="ARBA00022729"/>
    </source>
</evidence>
<dbReference type="AlphaFoldDB" id="A0A3G6TB60"/>